<dbReference type="RefSeq" id="WP_087432179.1">
    <property type="nucleotide sequence ID" value="NZ_JAMDLV010000074.1"/>
</dbReference>
<evidence type="ECO:0000313" key="2">
    <source>
        <dbReference type="Proteomes" id="UP001207626"/>
    </source>
</evidence>
<sequence>MADAIGETDAAQKYVGRFEQRLAEVRSLLKEKGYAGKTATFVSTTQKGYFVYSDKTVSTYYDDLGFATNTQVNLDQEVSLEGLSKIDADDFRTRPRPFCIRLHKPQ</sequence>
<dbReference type="EMBL" id="JAMDLW010000024">
    <property type="protein sequence ID" value="MCY9521669.1"/>
    <property type="molecule type" value="Genomic_DNA"/>
</dbReference>
<dbReference type="Gene3D" id="3.40.50.1980">
    <property type="entry name" value="Nitrogenase molybdenum iron protein domain"/>
    <property type="match status" value="1"/>
</dbReference>
<evidence type="ECO:0000313" key="1">
    <source>
        <dbReference type="EMBL" id="MCY9521669.1"/>
    </source>
</evidence>
<dbReference type="SUPFAM" id="SSF53807">
    <property type="entry name" value="Helical backbone' metal receptor"/>
    <property type="match status" value="1"/>
</dbReference>
<keyword evidence="2" id="KW-1185">Reference proteome</keyword>
<accession>A0ABT4DWG0</accession>
<dbReference type="Proteomes" id="UP001207626">
    <property type="component" value="Unassembled WGS sequence"/>
</dbReference>
<gene>
    <name evidence="1" type="ORF">M5X09_18695</name>
</gene>
<proteinExistence type="predicted"/>
<reference evidence="1 2" key="1">
    <citation type="submission" date="2022-05" db="EMBL/GenBank/DDBJ databases">
        <title>Genome Sequencing of Bee-Associated Microbes.</title>
        <authorList>
            <person name="Dunlap C."/>
        </authorList>
    </citation>
    <scope>NUCLEOTIDE SEQUENCE [LARGE SCALE GENOMIC DNA]</scope>
    <source>
        <strain evidence="1 2">NRRL NRS-1438</strain>
    </source>
</reference>
<name>A0ABT4DWG0_9BACL</name>
<organism evidence="1 2">
    <name type="scientific">Paenibacillus apiarius</name>
    <dbReference type="NCBI Taxonomy" id="46240"/>
    <lineage>
        <taxon>Bacteria</taxon>
        <taxon>Bacillati</taxon>
        <taxon>Bacillota</taxon>
        <taxon>Bacilli</taxon>
        <taxon>Bacillales</taxon>
        <taxon>Paenibacillaceae</taxon>
        <taxon>Paenibacillus</taxon>
    </lineage>
</organism>
<comment type="caution">
    <text evidence="1">The sequence shown here is derived from an EMBL/GenBank/DDBJ whole genome shotgun (WGS) entry which is preliminary data.</text>
</comment>
<protein>
    <submittedName>
        <fullName evidence="1">Uncharacterized protein</fullName>
    </submittedName>
</protein>